<proteinExistence type="inferred from homology"/>
<reference evidence="2" key="1">
    <citation type="submission" date="2013-12" db="EMBL/GenBank/DDBJ databases">
        <authorList>
            <person name="Aslett M."/>
        </authorList>
    </citation>
    <scope>NUCLEOTIDE SEQUENCE [LARGE SCALE GENOMIC DNA]</scope>
    <source>
        <strain evidence="2">Lindley</strain>
    </source>
</reference>
<protein>
    <submittedName>
        <fullName evidence="3">Uncharacterized protein</fullName>
    </submittedName>
</protein>
<dbReference type="AlphaFoldDB" id="A0A183BRW2"/>
<accession>A0A183BRW2</accession>
<dbReference type="InterPro" id="IPR043141">
    <property type="entry name" value="Ribosomal_uL10-like_sf"/>
</dbReference>
<comment type="similarity">
    <text evidence="1">Belongs to the universal ribosomal protein uL10 family.</text>
</comment>
<evidence type="ECO:0000313" key="3">
    <source>
        <dbReference type="WBParaSite" id="GPLIN_000334800"/>
    </source>
</evidence>
<name>A0A183BRW2_GLOPA</name>
<evidence type="ECO:0000256" key="1">
    <source>
        <dbReference type="ARBA" id="ARBA00008889"/>
    </source>
</evidence>
<dbReference type="Proteomes" id="UP000050741">
    <property type="component" value="Unassembled WGS sequence"/>
</dbReference>
<keyword evidence="2" id="KW-1185">Reference proteome</keyword>
<sequence length="250" mass="28983">MLFRQLLLNPSCNSCTFRRGIQVGYFKDRPRSYRRRLYEAALAPILPKQLEKQWKETNDPFNIHSTLPDEKIGGDEFTKFEMALVERLREWMAVEKFRVMAICQLNAVKEETLWLAKNHFRLNGVEFCDEPSKILCKVFERSRLNLIAPLLVDECTCLLFGKEPEQSIHHMVSTCDAYAWIRPIAFAVDSRILSVDVVSELAPSDSLQRLRLEMVQMTERTLRQLPSTVDDLVEQIPRTLDAHLKAISGQ</sequence>
<reference evidence="2" key="2">
    <citation type="submission" date="2014-05" db="EMBL/GenBank/DDBJ databases">
        <title>The genome and life-stage specific transcriptomes of Globodera pallida elucidate key aspects of plant parasitism by a cyst nematode.</title>
        <authorList>
            <person name="Cotton J.A."/>
            <person name="Lilley C.J."/>
            <person name="Jones L.M."/>
            <person name="Kikuchi T."/>
            <person name="Reid A.J."/>
            <person name="Thorpe P."/>
            <person name="Tsai I.J."/>
            <person name="Beasley H."/>
            <person name="Blok V."/>
            <person name="Cock P.J.A."/>
            <person name="Van den Akker S.E."/>
            <person name="Holroyd N."/>
            <person name="Hunt M."/>
            <person name="Mantelin S."/>
            <person name="Naghra H."/>
            <person name="Pain A."/>
            <person name="Palomares-Rius J.E."/>
            <person name="Zarowiecki M."/>
            <person name="Berriman M."/>
            <person name="Jones J.T."/>
            <person name="Urwin P.E."/>
        </authorList>
    </citation>
    <scope>NUCLEOTIDE SEQUENCE [LARGE SCALE GENOMIC DNA]</scope>
    <source>
        <strain evidence="2">Lindley</strain>
    </source>
</reference>
<dbReference type="SUPFAM" id="SSF160369">
    <property type="entry name" value="Ribosomal protein L10-like"/>
    <property type="match status" value="1"/>
</dbReference>
<reference evidence="3" key="3">
    <citation type="submission" date="2016-06" db="UniProtKB">
        <authorList>
            <consortium name="WormBaseParasite"/>
        </authorList>
    </citation>
    <scope>IDENTIFICATION</scope>
</reference>
<dbReference type="Gene3D" id="3.30.70.1730">
    <property type="match status" value="1"/>
</dbReference>
<organism evidence="2 3">
    <name type="scientific">Globodera pallida</name>
    <name type="common">Potato cyst nematode worm</name>
    <name type="synonym">Heterodera pallida</name>
    <dbReference type="NCBI Taxonomy" id="36090"/>
    <lineage>
        <taxon>Eukaryota</taxon>
        <taxon>Metazoa</taxon>
        <taxon>Ecdysozoa</taxon>
        <taxon>Nematoda</taxon>
        <taxon>Chromadorea</taxon>
        <taxon>Rhabditida</taxon>
        <taxon>Tylenchina</taxon>
        <taxon>Tylenchomorpha</taxon>
        <taxon>Tylenchoidea</taxon>
        <taxon>Heteroderidae</taxon>
        <taxon>Heteroderinae</taxon>
        <taxon>Globodera</taxon>
    </lineage>
</organism>
<evidence type="ECO:0000313" key="2">
    <source>
        <dbReference type="Proteomes" id="UP000050741"/>
    </source>
</evidence>
<dbReference type="WBParaSite" id="GPLIN_000334800">
    <property type="protein sequence ID" value="GPLIN_000334800"/>
    <property type="gene ID" value="GPLIN_000334800"/>
</dbReference>